<organism evidence="3 4">
    <name type="scientific">Labrys monachus</name>
    <dbReference type="NCBI Taxonomy" id="217067"/>
    <lineage>
        <taxon>Bacteria</taxon>
        <taxon>Pseudomonadati</taxon>
        <taxon>Pseudomonadota</taxon>
        <taxon>Alphaproteobacteria</taxon>
        <taxon>Hyphomicrobiales</taxon>
        <taxon>Xanthobacteraceae</taxon>
        <taxon>Labrys</taxon>
    </lineage>
</organism>
<dbReference type="GO" id="GO:0008839">
    <property type="term" value="F:4-hydroxy-tetrahydrodipicolinate reductase"/>
    <property type="evidence" value="ECO:0007669"/>
    <property type="project" value="UniProtKB-EC"/>
</dbReference>
<dbReference type="CDD" id="cd24146">
    <property type="entry name" value="nat-AmDH_N_like"/>
    <property type="match status" value="1"/>
</dbReference>
<dbReference type="InterPro" id="IPR036291">
    <property type="entry name" value="NAD(P)-bd_dom_sf"/>
</dbReference>
<comment type="caution">
    <text evidence="3">The sequence shown here is derived from an EMBL/GenBank/DDBJ whole genome shotgun (WGS) entry which is preliminary data.</text>
</comment>
<dbReference type="SUPFAM" id="SSF51735">
    <property type="entry name" value="NAD(P)-binding Rossmann-fold domains"/>
    <property type="match status" value="1"/>
</dbReference>
<dbReference type="EMBL" id="JAUSVK010000001">
    <property type="protein sequence ID" value="MDQ0393145.1"/>
    <property type="molecule type" value="Genomic_DNA"/>
</dbReference>
<gene>
    <name evidence="3" type="ORF">J3R73_002937</name>
</gene>
<sequence length="380" mass="40422">MIIQPEPSSRATTIVLFGLGAMGSLVIRCLMLDHPRLRVVGAVDHAPEKVGRRLGDLYAGLDNGADVAVARTLDECLAALPEIPDLLLHMTESGLDVIEEQLMAPLRRGINVVSASEAMWHPLLRFPQISQRLDAAAKAGGVTITGCGINPGFVYDSLPLLLSRATGAVRSIRITRTIDVTGTGPGDIEHVGYGLTLAEFEAGIAAGRIVGHMGAPESVAMLAERLDMPLDRIEEHWDTEAADFPVESGSEALGMIEPGRVIGITQYCRGFAGSREIISTRLQMYYQPERFGLVEADEIVIDGSLPIHMTIKPALASLFGAANVIVSAVQNVVDAAPGLVNVLDLPVAGARRAGWQAILDPAKSGRPGKVWIARQPSGRA</sequence>
<keyword evidence="4" id="KW-1185">Reference proteome</keyword>
<reference evidence="3 4" key="1">
    <citation type="submission" date="2023-07" db="EMBL/GenBank/DDBJ databases">
        <title>Genomic Encyclopedia of Type Strains, Phase IV (KMG-IV): sequencing the most valuable type-strain genomes for metagenomic binning, comparative biology and taxonomic classification.</title>
        <authorList>
            <person name="Goeker M."/>
        </authorList>
    </citation>
    <scope>NUCLEOTIDE SEQUENCE [LARGE SCALE GENOMIC DNA]</scope>
    <source>
        <strain evidence="3 4">DSM 5896</strain>
    </source>
</reference>
<evidence type="ECO:0000313" key="4">
    <source>
        <dbReference type="Proteomes" id="UP001237448"/>
    </source>
</evidence>
<evidence type="ECO:0000256" key="1">
    <source>
        <dbReference type="SAM" id="Phobius"/>
    </source>
</evidence>
<keyword evidence="1" id="KW-0472">Membrane</keyword>
<dbReference type="Pfam" id="PF19328">
    <property type="entry name" value="DAP_DH_C"/>
    <property type="match status" value="1"/>
</dbReference>
<dbReference type="Gene3D" id="3.40.50.720">
    <property type="entry name" value="NAD(P)-binding Rossmann-like Domain"/>
    <property type="match status" value="1"/>
</dbReference>
<name>A0ABU0FEV4_9HYPH</name>
<evidence type="ECO:0000313" key="3">
    <source>
        <dbReference type="EMBL" id="MDQ0393145.1"/>
    </source>
</evidence>
<keyword evidence="3" id="KW-0560">Oxidoreductase</keyword>
<feature type="transmembrane region" description="Helical" evidence="1">
    <location>
        <begin position="12"/>
        <end position="31"/>
    </location>
</feature>
<dbReference type="RefSeq" id="WP_307428024.1">
    <property type="nucleotide sequence ID" value="NZ_JAUSVK010000001.1"/>
</dbReference>
<dbReference type="Proteomes" id="UP001237448">
    <property type="component" value="Unassembled WGS sequence"/>
</dbReference>
<protein>
    <submittedName>
        <fullName evidence="3">4-hydroxy-tetrahydrodipicolinate reductase</fullName>
        <ecNumber evidence="3">1.17.1.8</ecNumber>
    </submittedName>
</protein>
<keyword evidence="1" id="KW-1133">Transmembrane helix</keyword>
<evidence type="ECO:0000259" key="2">
    <source>
        <dbReference type="Pfam" id="PF19328"/>
    </source>
</evidence>
<proteinExistence type="predicted"/>
<accession>A0ABU0FEV4</accession>
<feature type="domain" description="2,4-diaminopentanoate dehydrogenase C-terminal" evidence="2">
    <location>
        <begin position="153"/>
        <end position="351"/>
    </location>
</feature>
<dbReference type="InterPro" id="IPR045760">
    <property type="entry name" value="DAP_DH_C"/>
</dbReference>
<keyword evidence="1" id="KW-0812">Transmembrane</keyword>
<dbReference type="EC" id="1.17.1.8" evidence="3"/>